<evidence type="ECO:0000256" key="1">
    <source>
        <dbReference type="SAM" id="Phobius"/>
    </source>
</evidence>
<keyword evidence="2" id="KW-0732">Signal</keyword>
<feature type="transmembrane region" description="Helical" evidence="1">
    <location>
        <begin position="653"/>
        <end position="674"/>
    </location>
</feature>
<dbReference type="Proteomes" id="UP001162891">
    <property type="component" value="Chromosome"/>
</dbReference>
<evidence type="ECO:0000313" key="4">
    <source>
        <dbReference type="Proteomes" id="UP001162891"/>
    </source>
</evidence>
<dbReference type="EMBL" id="AP025591">
    <property type="protein sequence ID" value="BDG05336.1"/>
    <property type="molecule type" value="Genomic_DNA"/>
</dbReference>
<evidence type="ECO:0008006" key="5">
    <source>
        <dbReference type="Google" id="ProtNLM"/>
    </source>
</evidence>
<gene>
    <name evidence="3" type="ORF">AMOR_43320</name>
</gene>
<dbReference type="RefSeq" id="WP_248354040.1">
    <property type="nucleotide sequence ID" value="NZ_AP025591.1"/>
</dbReference>
<keyword evidence="1" id="KW-0472">Membrane</keyword>
<proteinExistence type="predicted"/>
<dbReference type="InterPro" id="IPR025060">
    <property type="entry name" value="DUF3999"/>
</dbReference>
<sequence length="684" mass="70086">MSRPTASLVLAAALGLASVARAAEPAAGGAPAGAVSRFAVLPAGAGLQRLEAPAAFLSASAAGDLADLRLVDATGREVPWLLVPPPDPAPRFVRAASVRPIPRTKVESGDEADLGELRDVAGVRLGWGGACLLFQKRVRVEGSADGRRWTTLADGETVYALAAEGRDGCAPAERLVRDTLRFAPARVRWLRVVLDDRRTPRLPPLRSAAALLADGAAPAGPRVPLRVEPRAGEPGTSRYALTLPGPHLPVRAIVVGTATGRVWRPARVLEQRLAGARLEPVELGAGVLVRSERDGVVAADLAIPVGAPEELELELAVDDGDNAPLAALTAAAELAPAPAIVFESADGAPLEARLGDPALRAPRYDLEALRPALGGMRAAAAHVGAPLGPVASVGAAATAAPPDGVAAGAAVDRRVFQLSRTVAAAPPGLAAVALDAAVLARSPTLADVRLVGPDGRQVPYLVERRDAPLAVPLGPPAPAGGVEALARSGTRLVALPLPEPSLPAGRLVVETSARVFRRDVRVYADPPDHGPRRPVLLASATWAHADPARPAPPLALDLPALEGERLVLAVDDGDNAPLPLAAARLLVPAYRLRFFHPGPELALVHGAPDLAPPRYDLALLAPRLRAAPAREVALGPAPARLAGRAPGAAGRTAFWVVLGIAVSGLLALVGRLVVKSGPPAAPSP</sequence>
<evidence type="ECO:0000313" key="3">
    <source>
        <dbReference type="EMBL" id="BDG05336.1"/>
    </source>
</evidence>
<dbReference type="Pfam" id="PF13163">
    <property type="entry name" value="DUF3999"/>
    <property type="match status" value="1"/>
</dbReference>
<accession>A0ABM7X0T2</accession>
<keyword evidence="4" id="KW-1185">Reference proteome</keyword>
<reference evidence="4" key="1">
    <citation type="journal article" date="2022" name="Int. J. Syst. Evol. Microbiol.">
        <title>Anaeromyxobacter oryzae sp. nov., Anaeromyxobacter diazotrophicus sp. nov. and Anaeromyxobacter paludicola sp. nov., isolated from paddy soils.</title>
        <authorList>
            <person name="Itoh H."/>
            <person name="Xu Z."/>
            <person name="Mise K."/>
            <person name="Masuda Y."/>
            <person name="Ushijima N."/>
            <person name="Hayakawa C."/>
            <person name="Shiratori Y."/>
            <person name="Senoo K."/>
        </authorList>
    </citation>
    <scope>NUCLEOTIDE SEQUENCE [LARGE SCALE GENOMIC DNA]</scope>
    <source>
        <strain evidence="4">Red232</strain>
    </source>
</reference>
<name>A0ABM7X0T2_9BACT</name>
<organism evidence="3 4">
    <name type="scientific">Anaeromyxobacter oryzae</name>
    <dbReference type="NCBI Taxonomy" id="2918170"/>
    <lineage>
        <taxon>Bacteria</taxon>
        <taxon>Pseudomonadati</taxon>
        <taxon>Myxococcota</taxon>
        <taxon>Myxococcia</taxon>
        <taxon>Myxococcales</taxon>
        <taxon>Cystobacterineae</taxon>
        <taxon>Anaeromyxobacteraceae</taxon>
        <taxon>Anaeromyxobacter</taxon>
    </lineage>
</organism>
<evidence type="ECO:0000256" key="2">
    <source>
        <dbReference type="SAM" id="SignalP"/>
    </source>
</evidence>
<feature type="chain" id="PRO_5047474842" description="DUF3999 domain-containing protein" evidence="2">
    <location>
        <begin position="23"/>
        <end position="684"/>
    </location>
</feature>
<protein>
    <recommendedName>
        <fullName evidence="5">DUF3999 domain-containing protein</fullName>
    </recommendedName>
</protein>
<keyword evidence="1" id="KW-1133">Transmembrane helix</keyword>
<keyword evidence="1" id="KW-0812">Transmembrane</keyword>
<dbReference type="Gene3D" id="2.60.120.260">
    <property type="entry name" value="Galactose-binding domain-like"/>
    <property type="match status" value="1"/>
</dbReference>
<feature type="signal peptide" evidence="2">
    <location>
        <begin position="1"/>
        <end position="22"/>
    </location>
</feature>